<dbReference type="InterPro" id="IPR001025">
    <property type="entry name" value="BAH_dom"/>
</dbReference>
<dbReference type="Gene3D" id="2.30.30.490">
    <property type="match status" value="1"/>
</dbReference>
<dbReference type="SMART" id="SM00439">
    <property type="entry name" value="BAH"/>
    <property type="match status" value="1"/>
</dbReference>
<feature type="region of interest" description="Disordered" evidence="1">
    <location>
        <begin position="1094"/>
        <end position="1113"/>
    </location>
</feature>
<dbReference type="GO" id="GO:0031507">
    <property type="term" value="P:heterochromatin formation"/>
    <property type="evidence" value="ECO:0007669"/>
    <property type="project" value="TreeGrafter"/>
</dbReference>
<dbReference type="GO" id="GO:0045892">
    <property type="term" value="P:negative regulation of DNA-templated transcription"/>
    <property type="evidence" value="ECO:0007669"/>
    <property type="project" value="TreeGrafter"/>
</dbReference>
<dbReference type="InterPro" id="IPR043151">
    <property type="entry name" value="BAH_sf"/>
</dbReference>
<protein>
    <recommendedName>
        <fullName evidence="2">BAH domain-containing protein</fullName>
    </recommendedName>
</protein>
<dbReference type="Proteomes" id="UP001497525">
    <property type="component" value="Unassembled WGS sequence"/>
</dbReference>
<comment type="caution">
    <text evidence="3">The sequence shown here is derived from an EMBL/GenBank/DDBJ whole genome shotgun (WGS) entry which is preliminary data.</text>
</comment>
<dbReference type="Pfam" id="PF01426">
    <property type="entry name" value="BAH"/>
    <property type="match status" value="1"/>
</dbReference>
<dbReference type="GO" id="GO:0000976">
    <property type="term" value="F:transcription cis-regulatory region binding"/>
    <property type="evidence" value="ECO:0007669"/>
    <property type="project" value="TreeGrafter"/>
</dbReference>
<evidence type="ECO:0000256" key="1">
    <source>
        <dbReference type="SAM" id="MobiDB-lite"/>
    </source>
</evidence>
<reference evidence="3" key="1">
    <citation type="submission" date="2024-06" db="EMBL/GenBank/DDBJ databases">
        <authorList>
            <person name="Liu X."/>
            <person name="Lenzi L."/>
            <person name="Haldenby T S."/>
            <person name="Uol C."/>
        </authorList>
    </citation>
    <scope>NUCLEOTIDE SEQUENCE</scope>
</reference>
<feature type="domain" description="BAH" evidence="2">
    <location>
        <begin position="816"/>
        <end position="939"/>
    </location>
</feature>
<accession>A0AAV2TTU6</accession>
<dbReference type="GO" id="GO:0003682">
    <property type="term" value="F:chromatin binding"/>
    <property type="evidence" value="ECO:0007669"/>
    <property type="project" value="InterPro"/>
</dbReference>
<proteinExistence type="predicted"/>
<feature type="compositionally biased region" description="Basic residues" evidence="1">
    <location>
        <begin position="230"/>
        <end position="239"/>
    </location>
</feature>
<dbReference type="PANTHER" id="PTHR46576:SF1">
    <property type="entry name" value="BROMO ADJACENT HOMOLOGY DOMAIN-CONTAINING 1 PROTEIN"/>
    <property type="match status" value="1"/>
</dbReference>
<feature type="compositionally biased region" description="Polar residues" evidence="1">
    <location>
        <begin position="115"/>
        <end position="137"/>
    </location>
</feature>
<feature type="region of interest" description="Disordered" evidence="1">
    <location>
        <begin position="1048"/>
        <end position="1071"/>
    </location>
</feature>
<evidence type="ECO:0000313" key="3">
    <source>
        <dbReference type="EMBL" id="CAL5140243.1"/>
    </source>
</evidence>
<feature type="region of interest" description="Disordered" evidence="1">
    <location>
        <begin position="1"/>
        <end position="48"/>
    </location>
</feature>
<feature type="region of interest" description="Disordered" evidence="1">
    <location>
        <begin position="115"/>
        <end position="248"/>
    </location>
</feature>
<evidence type="ECO:0000259" key="2">
    <source>
        <dbReference type="PROSITE" id="PS51038"/>
    </source>
</evidence>
<sequence length="1366" mass="147984">MKTRTGRNIGAPSQNVRRTAKSRVGVNSSQLKKSGRNSARLQKASTKQGNVRGIVAGTLGEKTSRKVIRSYKELHPVGKRRSSQFVTYSQDGRLFYDLYARSSPYSSVAKAVSTTHKSSPDSATPNNPDFVSETSRGSMKKKEKQSANKPVPIVIRSVRQSRAADRNFVSASSATARVSHITRRKASKLQVDPVRKASTRESTNPHGQISKIRASTLKMKPRNSDSPSQRHVRPHKRARRESVSSVERKLRRELGTSTSIVAVGKRMASLNATALITAVTRSPYDRTAVANPCDDRRVSSETIPCLDEYPGDVLDLAADKSDDSKTESMRGTPEHAAGADELDVPSVEKPAKVRPTKRIRRNRSVSQKSNSLQVTPAIVNPTGPALESYHSQHFIPFGDSRFGFQQITHQVVRMGTPDKISGSTTKTLSYSETQLHPLSHSLHQGTVPDVSSIVRPQSTDPNLCHPMIPVVNTGPLTCGSLCFPILTPLSSLGNWPYPQLAVQNFGFNGVPFQSPGFFIPSVAAYSPQLQITTQCPILSPISQQMAYPNNFIRPPVAGANVGTPGAPTFTCIQPHQLGSTCTPFSPLCYPAVSACEMHPSLGQLHPSPMPPRGFLGVSSSGQVSIQYPPTAEPFASQPIQLMAVPNASIPHPQVVPTIPPSPPSLQPPQNQSRTPFSVLSVLPSEHLLTVRNVCDPSALCSKPAASIAVAECTAPVHSEVMPTGITTIPAPDFATESTVQNPCPDSNVPEFGQNTVEGKDFESASNTEDPGAISDDSEGAWEWEGKPYEKLVFVQSDAPPVACTCFHSIRHRRDGMVISEKDNVLLCSGPDRNNQPHVAKITALFPDSTNGTKMMAILWYYRPEHVNSNTDDDLVPNELYVSRHCDTNPVDCIEDKAYVLPVAAYCRFLARVKYRQSTHARSPLSRIVPPLSTAPEDEPEEVQQVDRDSELPYPYPKCVTDVPDTATVSNVFLCRSLYDYKLKRVSHTPPFHGPFPFCNPFITHLFSRNRAASHARPESSMQKCDDSLCGPSPVVPPSVFPLAADSTVTITTPSSPPPQLDEDDSVTSDSPVLRICVPDPGDEGTDVTETSHNYTPAAVPNNNISNNTPTSAASANDLSVRSAAELILSAVISESLPGVPSTISDNKSSESAIGQASTPLKNTSLISEATHFRRLESDMPLLKPFKDITETQQKVTPNVVEKNLDFPSCSAGASLSHPSTLPSVMSSPNSKMIVWPTPVPMSMYEPSVLERSADLSVNWGEHGEQIALSLDCKAREQACSTVYTVPLSEPSTVSAARVSSTPLRCTTTTIASGLNTQNVLEKFTDRERFPTSSSLTHSPPALPPVLHSLSNAKSHHDSDSPRLVIL</sequence>
<dbReference type="EMBL" id="CAXLJL010000711">
    <property type="protein sequence ID" value="CAL5140243.1"/>
    <property type="molecule type" value="Genomic_DNA"/>
</dbReference>
<dbReference type="GO" id="GO:0005677">
    <property type="term" value="C:chromatin silencing complex"/>
    <property type="evidence" value="ECO:0007669"/>
    <property type="project" value="TreeGrafter"/>
</dbReference>
<name>A0AAV2TTU6_CALDB</name>
<feature type="region of interest" description="Disordered" evidence="1">
    <location>
        <begin position="1330"/>
        <end position="1360"/>
    </location>
</feature>
<feature type="compositionally biased region" description="Low complexity" evidence="1">
    <location>
        <begin position="1096"/>
        <end position="1113"/>
    </location>
</feature>
<feature type="compositionally biased region" description="Polar residues" evidence="1">
    <location>
        <begin position="25"/>
        <end position="48"/>
    </location>
</feature>
<dbReference type="PROSITE" id="PS51038">
    <property type="entry name" value="BAH"/>
    <property type="match status" value="1"/>
</dbReference>
<dbReference type="PANTHER" id="PTHR46576">
    <property type="entry name" value="BROMO ADJACENT HOMOLOGY DOMAIN-CONTAINING 1 PROTEIN"/>
    <property type="match status" value="1"/>
</dbReference>
<gene>
    <name evidence="3" type="ORF">CDAUBV1_LOCUS15414</name>
</gene>
<feature type="region of interest" description="Disordered" evidence="1">
    <location>
        <begin position="925"/>
        <end position="947"/>
    </location>
</feature>
<evidence type="ECO:0000313" key="4">
    <source>
        <dbReference type="Proteomes" id="UP001497525"/>
    </source>
</evidence>
<organism evidence="3 4">
    <name type="scientific">Calicophoron daubneyi</name>
    <name type="common">Rumen fluke</name>
    <name type="synonym">Paramphistomum daubneyi</name>
    <dbReference type="NCBI Taxonomy" id="300641"/>
    <lineage>
        <taxon>Eukaryota</taxon>
        <taxon>Metazoa</taxon>
        <taxon>Spiralia</taxon>
        <taxon>Lophotrochozoa</taxon>
        <taxon>Platyhelminthes</taxon>
        <taxon>Trematoda</taxon>
        <taxon>Digenea</taxon>
        <taxon>Plagiorchiida</taxon>
        <taxon>Pronocephalata</taxon>
        <taxon>Paramphistomoidea</taxon>
        <taxon>Paramphistomidae</taxon>
        <taxon>Calicophoron</taxon>
    </lineage>
</organism>
<dbReference type="InterPro" id="IPR053032">
    <property type="entry name" value="BAH_domain-containing"/>
</dbReference>